<evidence type="ECO:0000256" key="1">
    <source>
        <dbReference type="ARBA" id="ARBA00022747"/>
    </source>
</evidence>
<proteinExistence type="predicted"/>
<accession>A0A4V3DK25</accession>
<dbReference type="GO" id="GO:0003677">
    <property type="term" value="F:DNA binding"/>
    <property type="evidence" value="ECO:0007669"/>
    <property type="project" value="UniProtKB-KW"/>
</dbReference>
<protein>
    <submittedName>
        <fullName evidence="3">Type I restriction enzyme S subunit</fullName>
    </submittedName>
</protein>
<dbReference type="CDD" id="cd17524">
    <property type="entry name" value="RMtype1_S_EcoUTORF5051P-TRD2-CR2_like"/>
    <property type="match status" value="1"/>
</dbReference>
<evidence type="ECO:0000256" key="2">
    <source>
        <dbReference type="ARBA" id="ARBA00023125"/>
    </source>
</evidence>
<organism evidence="3 4">
    <name type="scientific">Aquamicrobium defluvii</name>
    <dbReference type="NCBI Taxonomy" id="69279"/>
    <lineage>
        <taxon>Bacteria</taxon>
        <taxon>Pseudomonadati</taxon>
        <taxon>Pseudomonadota</taxon>
        <taxon>Alphaproteobacteria</taxon>
        <taxon>Hyphomicrobiales</taxon>
        <taxon>Phyllobacteriaceae</taxon>
        <taxon>Aquamicrobium</taxon>
    </lineage>
</organism>
<dbReference type="SUPFAM" id="SSF116734">
    <property type="entry name" value="DNA methylase specificity domain"/>
    <property type="match status" value="2"/>
</dbReference>
<gene>
    <name evidence="3" type="ORF">DES43_1272</name>
</gene>
<reference evidence="3 4" key="1">
    <citation type="submission" date="2019-03" db="EMBL/GenBank/DDBJ databases">
        <title>Genomic Encyclopedia of Type Strains, Phase IV (KMG-IV): sequencing the most valuable type-strain genomes for metagenomic binning, comparative biology and taxonomic classification.</title>
        <authorList>
            <person name="Goeker M."/>
        </authorList>
    </citation>
    <scope>NUCLEOTIDE SEQUENCE [LARGE SCALE GENOMIC DNA]</scope>
    <source>
        <strain evidence="3 4">DSM 11603</strain>
    </source>
</reference>
<keyword evidence="1" id="KW-0680">Restriction system</keyword>
<evidence type="ECO:0000313" key="3">
    <source>
        <dbReference type="EMBL" id="TDR32424.1"/>
    </source>
</evidence>
<dbReference type="EMBL" id="SNZF01000027">
    <property type="protein sequence ID" value="TDR32424.1"/>
    <property type="molecule type" value="Genomic_DNA"/>
</dbReference>
<dbReference type="Gene3D" id="3.90.220.20">
    <property type="entry name" value="DNA methylase specificity domains"/>
    <property type="match status" value="2"/>
</dbReference>
<dbReference type="PANTHER" id="PTHR30408">
    <property type="entry name" value="TYPE-1 RESTRICTION ENZYME ECOKI SPECIFICITY PROTEIN"/>
    <property type="match status" value="1"/>
</dbReference>
<sequence>MREESTIKVGNLADGVRGVSYRPEHLQEDVGPDRTVLLRSTNIQEGQLDFGSIQIVPSYLVKPAQVVQEGDLVVCMSNGSKALVGKAARYNGEYGAPLTVGAFCSVFHPKIESDAAFLRHVFQGEQFRRSIDIILSGSAINNLKNSDVEGISIVGYAPPERAKIAAVLDAIDDAILETDMVLEKLRAIHVGTIDDLLTRGLSDDGSPRKPSDLVETSVGSRPASWMVANLGRFVVGAEYGTNLSLGDSSAGTPVLRMNNIQDGEFDLSDLKYAPAHAVDRFRLQRNDVLFNRTNSWEHVGKAAIWRSDEPGPAFASYLVRLHCGDSLLPEFLHLWLNWAPVQRAIRQFATPGVQQVNINPTNLRRALIAVPDTLDEQRAIIDRVNGVAAAIEDHRRERAKLSSLREGLRDDLLTGRKPVVAIREAAE</sequence>
<dbReference type="RefSeq" id="WP_133675852.1">
    <property type="nucleotide sequence ID" value="NZ_SNZF01000027.1"/>
</dbReference>
<dbReference type="InterPro" id="IPR044946">
    <property type="entry name" value="Restrct_endonuc_typeI_TRD_sf"/>
</dbReference>
<keyword evidence="2" id="KW-0238">DNA-binding</keyword>
<dbReference type="OrthoDB" id="164285at2"/>
<dbReference type="GO" id="GO:0009307">
    <property type="term" value="P:DNA restriction-modification system"/>
    <property type="evidence" value="ECO:0007669"/>
    <property type="project" value="UniProtKB-KW"/>
</dbReference>
<name>A0A4V3DK25_9HYPH</name>
<dbReference type="CDD" id="cd17252">
    <property type="entry name" value="RMtype1_S_EcoKI-TRD1-CR1_like"/>
    <property type="match status" value="1"/>
</dbReference>
<comment type="caution">
    <text evidence="3">The sequence shown here is derived from an EMBL/GenBank/DDBJ whole genome shotgun (WGS) entry which is preliminary data.</text>
</comment>
<dbReference type="InterPro" id="IPR052021">
    <property type="entry name" value="Type-I_RS_S_subunit"/>
</dbReference>
<keyword evidence="4" id="KW-1185">Reference proteome</keyword>
<dbReference type="AlphaFoldDB" id="A0A4V3DK25"/>
<evidence type="ECO:0000313" key="4">
    <source>
        <dbReference type="Proteomes" id="UP000294958"/>
    </source>
</evidence>
<dbReference type="PANTHER" id="PTHR30408:SF12">
    <property type="entry name" value="TYPE I RESTRICTION ENZYME MJAVIII SPECIFICITY SUBUNIT"/>
    <property type="match status" value="1"/>
</dbReference>
<dbReference type="Proteomes" id="UP000294958">
    <property type="component" value="Unassembled WGS sequence"/>
</dbReference>